<dbReference type="AlphaFoldDB" id="A0A178T9X5"/>
<comment type="caution">
    <text evidence="1">The sequence shown here is derived from an EMBL/GenBank/DDBJ whole genome shotgun (WGS) entry which is preliminary data.</text>
</comment>
<dbReference type="OrthoDB" id="2362355at2"/>
<evidence type="ECO:0000313" key="1">
    <source>
        <dbReference type="EMBL" id="OAO78203.1"/>
    </source>
</evidence>
<name>A0A178T9X5_9BACL</name>
<gene>
    <name evidence="1" type="ORF">TAF16_1952</name>
</gene>
<proteinExistence type="predicted"/>
<sequence length="99" mass="11754">MSHIDWFVEKMKSEFNMEVPHDEVGYEAYEFYHDEIDELLVPAEHLEKLPNPLLLEALMYVDAEGYEWIAGVVVNEETRKKLYEVWIKDGKKLSCNIYV</sequence>
<dbReference type="PATRIC" id="fig|33934.7.peg.1923"/>
<organism evidence="1 2">
    <name type="scientific">Anoxybacillus flavithermus</name>
    <dbReference type="NCBI Taxonomy" id="33934"/>
    <lineage>
        <taxon>Bacteria</taxon>
        <taxon>Bacillati</taxon>
        <taxon>Bacillota</taxon>
        <taxon>Bacilli</taxon>
        <taxon>Bacillales</taxon>
        <taxon>Anoxybacillaceae</taxon>
        <taxon>Anoxybacillus</taxon>
    </lineage>
</organism>
<protein>
    <submittedName>
        <fullName evidence="1">Uncharacterized protein</fullName>
    </submittedName>
</protein>
<dbReference type="Proteomes" id="UP000078336">
    <property type="component" value="Unassembled WGS sequence"/>
</dbReference>
<accession>A0A178T9X5</accession>
<keyword evidence="2" id="KW-1185">Reference proteome</keyword>
<evidence type="ECO:0000313" key="2">
    <source>
        <dbReference type="Proteomes" id="UP000078336"/>
    </source>
</evidence>
<dbReference type="EMBL" id="LUCQ01000111">
    <property type="protein sequence ID" value="OAO78203.1"/>
    <property type="molecule type" value="Genomic_DNA"/>
</dbReference>
<reference evidence="1 2" key="1">
    <citation type="submission" date="2016-03" db="EMBL/GenBank/DDBJ databases">
        <title>Spore heat resistance.</title>
        <authorList>
            <person name="Boekhorst J."/>
            <person name="Berendsen E.M."/>
            <person name="Wells-Bennik M.H."/>
            <person name="Kuipers O.P."/>
        </authorList>
    </citation>
    <scope>NUCLEOTIDE SEQUENCE [LARGE SCALE GENOMIC DNA]</scope>
    <source>
        <strain evidence="1 2">AF16</strain>
    </source>
</reference>
<dbReference type="RefSeq" id="WP_064214365.1">
    <property type="nucleotide sequence ID" value="NZ_LUCQ01000111.1"/>
</dbReference>